<accession>A0ABS7PRC9</accession>
<dbReference type="RefSeq" id="WP_222990993.1">
    <property type="nucleotide sequence ID" value="NZ_JAINVV010000008.1"/>
</dbReference>
<dbReference type="InterPro" id="IPR002657">
    <property type="entry name" value="BilAc:Na_symport/Acr3"/>
</dbReference>
<name>A0ABS7PRC9_9SPHN</name>
<dbReference type="InterPro" id="IPR004710">
    <property type="entry name" value="Bilac:Na_transpt"/>
</dbReference>
<evidence type="ECO:0000256" key="1">
    <source>
        <dbReference type="ARBA" id="ARBA00004141"/>
    </source>
</evidence>
<keyword evidence="2 5" id="KW-0812">Transmembrane</keyword>
<evidence type="ECO:0000256" key="3">
    <source>
        <dbReference type="ARBA" id="ARBA00022989"/>
    </source>
</evidence>
<feature type="transmembrane region" description="Helical" evidence="5">
    <location>
        <begin position="12"/>
        <end position="30"/>
    </location>
</feature>
<evidence type="ECO:0000313" key="6">
    <source>
        <dbReference type="EMBL" id="MBY8823884.1"/>
    </source>
</evidence>
<sequence length="308" mass="32845">MAEIFPFLSQTVFPIIIFVIMFGMGLALGLSDFRAILASPRAVLVGLSAQMLLLPLIAITLALVLPVGPEVAVGLIILAASPGGVTSNAITLAVRADVALAVSLTALSTLLVAVTLPLWTSFALHQFMGDMRAVAMPVGQTAMTLGLLTLLPVMLGMAVRAMAPAIAARGVEVGRRLSVVLILFMCLTTTGFNWHHLAGWRVLVESFGVCLALMLLAMIASHMLARAARLGPLQRLTIVIEVGVHNLAIALLASVTLIDMPAIARLPLAYGLLMISIPWLFVRWERRRGARAGDGRAGRSAREYMIRE</sequence>
<protein>
    <submittedName>
        <fullName evidence="6">Bile acid:sodium symporter family protein</fullName>
    </submittedName>
</protein>
<dbReference type="PANTHER" id="PTHR10361">
    <property type="entry name" value="SODIUM-BILE ACID COTRANSPORTER"/>
    <property type="match status" value="1"/>
</dbReference>
<feature type="transmembrane region" description="Helical" evidence="5">
    <location>
        <begin position="206"/>
        <end position="224"/>
    </location>
</feature>
<dbReference type="InterPro" id="IPR038770">
    <property type="entry name" value="Na+/solute_symporter_sf"/>
</dbReference>
<evidence type="ECO:0000313" key="7">
    <source>
        <dbReference type="Proteomes" id="UP000706039"/>
    </source>
</evidence>
<comment type="caution">
    <text evidence="6">The sequence shown here is derived from an EMBL/GenBank/DDBJ whole genome shotgun (WGS) entry which is preliminary data.</text>
</comment>
<feature type="transmembrane region" description="Helical" evidence="5">
    <location>
        <begin position="175"/>
        <end position="194"/>
    </location>
</feature>
<comment type="subcellular location">
    <subcellularLocation>
        <location evidence="1">Membrane</location>
        <topology evidence="1">Multi-pass membrane protein</topology>
    </subcellularLocation>
</comment>
<evidence type="ECO:0000256" key="4">
    <source>
        <dbReference type="ARBA" id="ARBA00023136"/>
    </source>
</evidence>
<organism evidence="6 7">
    <name type="scientific">Sphingomonas colocasiae</name>
    <dbReference type="NCBI Taxonomy" id="1848973"/>
    <lineage>
        <taxon>Bacteria</taxon>
        <taxon>Pseudomonadati</taxon>
        <taxon>Pseudomonadota</taxon>
        <taxon>Alphaproteobacteria</taxon>
        <taxon>Sphingomonadales</taxon>
        <taxon>Sphingomonadaceae</taxon>
        <taxon>Sphingomonas</taxon>
    </lineage>
</organism>
<reference evidence="6 7" key="1">
    <citation type="submission" date="2021-08" db="EMBL/GenBank/DDBJ databases">
        <authorList>
            <person name="Tuo L."/>
        </authorList>
    </citation>
    <scope>NUCLEOTIDE SEQUENCE [LARGE SCALE GENOMIC DNA]</scope>
    <source>
        <strain evidence="6 7">JCM 31229</strain>
    </source>
</reference>
<dbReference type="EMBL" id="JAINVV010000008">
    <property type="protein sequence ID" value="MBY8823884.1"/>
    <property type="molecule type" value="Genomic_DNA"/>
</dbReference>
<gene>
    <name evidence="6" type="ORF">K7G82_16385</name>
</gene>
<keyword evidence="7" id="KW-1185">Reference proteome</keyword>
<evidence type="ECO:0000256" key="5">
    <source>
        <dbReference type="SAM" id="Phobius"/>
    </source>
</evidence>
<feature type="transmembrane region" description="Helical" evidence="5">
    <location>
        <begin position="142"/>
        <end position="163"/>
    </location>
</feature>
<keyword evidence="3 5" id="KW-1133">Transmembrane helix</keyword>
<evidence type="ECO:0000256" key="2">
    <source>
        <dbReference type="ARBA" id="ARBA00022692"/>
    </source>
</evidence>
<feature type="transmembrane region" description="Helical" evidence="5">
    <location>
        <begin position="236"/>
        <end position="258"/>
    </location>
</feature>
<dbReference type="Proteomes" id="UP000706039">
    <property type="component" value="Unassembled WGS sequence"/>
</dbReference>
<dbReference type="Pfam" id="PF01758">
    <property type="entry name" value="SBF"/>
    <property type="match status" value="1"/>
</dbReference>
<dbReference type="PANTHER" id="PTHR10361:SF24">
    <property type="entry name" value="P3 PROTEIN"/>
    <property type="match status" value="1"/>
</dbReference>
<keyword evidence="4 5" id="KW-0472">Membrane</keyword>
<feature type="transmembrane region" description="Helical" evidence="5">
    <location>
        <begin position="71"/>
        <end position="91"/>
    </location>
</feature>
<feature type="transmembrane region" description="Helical" evidence="5">
    <location>
        <begin position="42"/>
        <end position="65"/>
    </location>
</feature>
<feature type="transmembrane region" description="Helical" evidence="5">
    <location>
        <begin position="98"/>
        <end position="122"/>
    </location>
</feature>
<dbReference type="Gene3D" id="1.20.1530.20">
    <property type="match status" value="1"/>
</dbReference>
<proteinExistence type="predicted"/>
<feature type="transmembrane region" description="Helical" evidence="5">
    <location>
        <begin position="264"/>
        <end position="282"/>
    </location>
</feature>